<gene>
    <name evidence="3" type="ORF">CFP56_024651</name>
</gene>
<comment type="caution">
    <text evidence="3">The sequence shown here is derived from an EMBL/GenBank/DDBJ whole genome shotgun (WGS) entry which is preliminary data.</text>
</comment>
<dbReference type="AlphaFoldDB" id="A0AAW0K9I6"/>
<organism evidence="3 4">
    <name type="scientific">Quercus suber</name>
    <name type="common">Cork oak</name>
    <dbReference type="NCBI Taxonomy" id="58331"/>
    <lineage>
        <taxon>Eukaryota</taxon>
        <taxon>Viridiplantae</taxon>
        <taxon>Streptophyta</taxon>
        <taxon>Embryophyta</taxon>
        <taxon>Tracheophyta</taxon>
        <taxon>Spermatophyta</taxon>
        <taxon>Magnoliopsida</taxon>
        <taxon>eudicotyledons</taxon>
        <taxon>Gunneridae</taxon>
        <taxon>Pentapetalae</taxon>
        <taxon>rosids</taxon>
        <taxon>fabids</taxon>
        <taxon>Fagales</taxon>
        <taxon>Fagaceae</taxon>
        <taxon>Quercus</taxon>
    </lineage>
</organism>
<keyword evidence="2" id="KW-1133">Transmembrane helix</keyword>
<feature type="region of interest" description="Disordered" evidence="1">
    <location>
        <begin position="1"/>
        <end position="34"/>
    </location>
</feature>
<accession>A0AAW0K9I6</accession>
<dbReference type="Proteomes" id="UP000237347">
    <property type="component" value="Unassembled WGS sequence"/>
</dbReference>
<keyword evidence="2" id="KW-0472">Membrane</keyword>
<evidence type="ECO:0000313" key="3">
    <source>
        <dbReference type="EMBL" id="KAK7834546.1"/>
    </source>
</evidence>
<dbReference type="EMBL" id="PKMF04000386">
    <property type="protein sequence ID" value="KAK7834546.1"/>
    <property type="molecule type" value="Genomic_DNA"/>
</dbReference>
<feature type="transmembrane region" description="Helical" evidence="2">
    <location>
        <begin position="44"/>
        <end position="61"/>
    </location>
</feature>
<keyword evidence="4" id="KW-1185">Reference proteome</keyword>
<feature type="compositionally biased region" description="Polar residues" evidence="1">
    <location>
        <begin position="1"/>
        <end position="11"/>
    </location>
</feature>
<keyword evidence="2" id="KW-0812">Transmembrane</keyword>
<name>A0AAW0K9I6_QUESU</name>
<evidence type="ECO:0000256" key="2">
    <source>
        <dbReference type="SAM" id="Phobius"/>
    </source>
</evidence>
<feature type="compositionally biased region" description="Basic and acidic residues" evidence="1">
    <location>
        <begin position="21"/>
        <end position="34"/>
    </location>
</feature>
<sequence length="108" mass="11439">MSLKASSSSNPMLPISDPPGGEDRDKPLRGEEKLFKGSAMTKRGAYAAISYMSCAVLLILFNKAALSSYSFPSANVITLFQNDAVLKDFHGSSSSLPTLIPSVPSKAL</sequence>
<evidence type="ECO:0000313" key="4">
    <source>
        <dbReference type="Proteomes" id="UP000237347"/>
    </source>
</evidence>
<reference evidence="3 4" key="1">
    <citation type="journal article" date="2018" name="Sci. Data">
        <title>The draft genome sequence of cork oak.</title>
        <authorList>
            <person name="Ramos A.M."/>
            <person name="Usie A."/>
            <person name="Barbosa P."/>
            <person name="Barros P.M."/>
            <person name="Capote T."/>
            <person name="Chaves I."/>
            <person name="Simoes F."/>
            <person name="Abreu I."/>
            <person name="Carrasquinho I."/>
            <person name="Faro C."/>
            <person name="Guimaraes J.B."/>
            <person name="Mendonca D."/>
            <person name="Nobrega F."/>
            <person name="Rodrigues L."/>
            <person name="Saibo N.J.M."/>
            <person name="Varela M.C."/>
            <person name="Egas C."/>
            <person name="Matos J."/>
            <person name="Miguel C.M."/>
            <person name="Oliveira M.M."/>
            <person name="Ricardo C.P."/>
            <person name="Goncalves S."/>
        </authorList>
    </citation>
    <scope>NUCLEOTIDE SEQUENCE [LARGE SCALE GENOMIC DNA]</scope>
    <source>
        <strain evidence="4">cv. HL8</strain>
    </source>
</reference>
<proteinExistence type="predicted"/>
<evidence type="ECO:0000256" key="1">
    <source>
        <dbReference type="SAM" id="MobiDB-lite"/>
    </source>
</evidence>
<protein>
    <submittedName>
        <fullName evidence="3">Nucleotide-sugar uncharacterized transporter 3</fullName>
    </submittedName>
</protein>